<comment type="caution">
    <text evidence="2">The sequence shown here is derived from an EMBL/GenBank/DDBJ whole genome shotgun (WGS) entry which is preliminary data.</text>
</comment>
<keyword evidence="1" id="KW-0812">Transmembrane</keyword>
<feature type="transmembrane region" description="Helical" evidence="1">
    <location>
        <begin position="229"/>
        <end position="251"/>
    </location>
</feature>
<evidence type="ECO:0000313" key="2">
    <source>
        <dbReference type="EMBL" id="KAL2080573.1"/>
    </source>
</evidence>
<protein>
    <submittedName>
        <fullName evidence="2">Uncharacterized protein</fullName>
    </submittedName>
</protein>
<evidence type="ECO:0000256" key="1">
    <source>
        <dbReference type="SAM" id="Phobius"/>
    </source>
</evidence>
<gene>
    <name evidence="2" type="ORF">ACEWY4_024366</name>
</gene>
<evidence type="ECO:0000313" key="3">
    <source>
        <dbReference type="Proteomes" id="UP001591681"/>
    </source>
</evidence>
<accession>A0ABD1J049</accession>
<sequence length="255" mass="27780">MFIIIFFEGYPSKVGLDWGYFKPRPIYSPEVNTPAEVNIDATRTTAANMMELQTNRSSALPSVASTTAPKTTAAVAETAYSTTAFFTSKLNPVTGFPYEHTEAVTTSNNLSPTGISTPLQSSTNTDTKKFKCAGVSCFKYVNATEEPCKVKQNFCELKRTYRQVTWIEYRTSWRAGCSANCRDAAPCFSPYKYRCHQECCQAGATSCLKLDGSLHVPSSGVPVTLSSPLLLLLLSLTVPSLAFGLLALASLQLML</sequence>
<dbReference type="Proteomes" id="UP001591681">
    <property type="component" value="Unassembled WGS sequence"/>
</dbReference>
<keyword evidence="3" id="KW-1185">Reference proteome</keyword>
<dbReference type="EMBL" id="JBHFQA010000021">
    <property type="protein sequence ID" value="KAL2080573.1"/>
    <property type="molecule type" value="Genomic_DNA"/>
</dbReference>
<organism evidence="2 3">
    <name type="scientific">Coilia grayii</name>
    <name type="common">Gray's grenadier anchovy</name>
    <dbReference type="NCBI Taxonomy" id="363190"/>
    <lineage>
        <taxon>Eukaryota</taxon>
        <taxon>Metazoa</taxon>
        <taxon>Chordata</taxon>
        <taxon>Craniata</taxon>
        <taxon>Vertebrata</taxon>
        <taxon>Euteleostomi</taxon>
        <taxon>Actinopterygii</taxon>
        <taxon>Neopterygii</taxon>
        <taxon>Teleostei</taxon>
        <taxon>Clupei</taxon>
        <taxon>Clupeiformes</taxon>
        <taxon>Clupeoidei</taxon>
        <taxon>Engraulidae</taxon>
        <taxon>Coilinae</taxon>
        <taxon>Coilia</taxon>
    </lineage>
</organism>
<dbReference type="AlphaFoldDB" id="A0ABD1J049"/>
<keyword evidence="1" id="KW-0472">Membrane</keyword>
<keyword evidence="1" id="KW-1133">Transmembrane helix</keyword>
<proteinExistence type="predicted"/>
<reference evidence="2 3" key="1">
    <citation type="submission" date="2024-09" db="EMBL/GenBank/DDBJ databases">
        <title>A chromosome-level genome assembly of Gray's grenadier anchovy, Coilia grayii.</title>
        <authorList>
            <person name="Fu Z."/>
        </authorList>
    </citation>
    <scope>NUCLEOTIDE SEQUENCE [LARGE SCALE GENOMIC DNA]</scope>
    <source>
        <strain evidence="2">G4</strain>
        <tissue evidence="2">Muscle</tissue>
    </source>
</reference>
<name>A0ABD1J049_9TELE</name>